<gene>
    <name evidence="1" type="ORF">H839_08554</name>
</gene>
<comment type="caution">
    <text evidence="1">The sequence shown here is derived from an EMBL/GenBank/DDBJ whole genome shotgun (WGS) entry which is preliminary data.</text>
</comment>
<proteinExistence type="predicted"/>
<dbReference type="RefSeq" id="WP_043904749.1">
    <property type="nucleotide sequence ID" value="NZ_CM002692.1"/>
</dbReference>
<name>A0ABC9VGD6_9BACL</name>
<dbReference type="AlphaFoldDB" id="A0ABC9VGD6"/>
<accession>A0ABC9VGD6</accession>
<dbReference type="Proteomes" id="UP000023566">
    <property type="component" value="Chromosome"/>
</dbReference>
<evidence type="ECO:0000313" key="1">
    <source>
        <dbReference type="EMBL" id="EZP77670.1"/>
    </source>
</evidence>
<protein>
    <submittedName>
        <fullName evidence="1">Uncharacterized protein</fullName>
    </submittedName>
</protein>
<evidence type="ECO:0000313" key="2">
    <source>
        <dbReference type="Proteomes" id="UP000023566"/>
    </source>
</evidence>
<dbReference type="EMBL" id="AOTZ01000004">
    <property type="protein sequence ID" value="EZP77670.1"/>
    <property type="molecule type" value="Genomic_DNA"/>
</dbReference>
<sequence>MEILEIEKVIVPYQNELLTRWKARDTFGGTGEPLLSPNDIDKAWMWSQVNTWLKEIKLTSTG</sequence>
<organism evidence="1 2">
    <name type="scientific">Parageobacillus genomosp. 1</name>
    <dbReference type="NCBI Taxonomy" id="1295642"/>
    <lineage>
        <taxon>Bacteria</taxon>
        <taxon>Bacillati</taxon>
        <taxon>Bacillota</taxon>
        <taxon>Bacilli</taxon>
        <taxon>Bacillales</taxon>
        <taxon>Anoxybacillaceae</taxon>
        <taxon>Parageobacillus</taxon>
    </lineage>
</organism>
<reference evidence="1 2" key="1">
    <citation type="journal article" date="2014" name="Appl. Microbiol. Biotechnol.">
        <title>Transformable facultative thermophile Geobacillus stearothermophilus NUB3621 as a host strain for metabolic engineering.</title>
        <authorList>
            <person name="Blanchard K."/>
            <person name="Robic S."/>
            <person name="Matsumura I."/>
        </authorList>
    </citation>
    <scope>NUCLEOTIDE SEQUENCE [LARGE SCALE GENOMIC DNA]</scope>
    <source>
        <strain evidence="1 2">NUB3621</strain>
    </source>
</reference>
<keyword evidence="2" id="KW-1185">Reference proteome</keyword>